<accession>H2CC18</accession>
<dbReference type="SUPFAM" id="SSF52266">
    <property type="entry name" value="SGNH hydrolase"/>
    <property type="match status" value="1"/>
</dbReference>
<feature type="chain" id="PRO_5003560873" description="SGNH hydrolase-type esterase domain-containing protein" evidence="1">
    <location>
        <begin position="22"/>
        <end position="389"/>
    </location>
</feature>
<dbReference type="HOGENOM" id="CLU_709408_0_0_12"/>
<evidence type="ECO:0000256" key="1">
    <source>
        <dbReference type="SAM" id="SignalP"/>
    </source>
</evidence>
<evidence type="ECO:0008006" key="4">
    <source>
        <dbReference type="Google" id="ProtNLM"/>
    </source>
</evidence>
<organism evidence="2 3">
    <name type="scientific">Leptonema illini DSM 21528</name>
    <dbReference type="NCBI Taxonomy" id="929563"/>
    <lineage>
        <taxon>Bacteria</taxon>
        <taxon>Pseudomonadati</taxon>
        <taxon>Spirochaetota</taxon>
        <taxon>Spirochaetia</taxon>
        <taxon>Leptospirales</taxon>
        <taxon>Leptospiraceae</taxon>
        <taxon>Leptonema</taxon>
    </lineage>
</organism>
<dbReference type="AlphaFoldDB" id="H2CC18"/>
<protein>
    <recommendedName>
        <fullName evidence="4">SGNH hydrolase-type esterase domain-containing protein</fullName>
    </recommendedName>
</protein>
<dbReference type="STRING" id="183.GCA_002009735_02829"/>
<proteinExistence type="predicted"/>
<dbReference type="EMBL" id="JH597773">
    <property type="protein sequence ID" value="EHQ08690.1"/>
    <property type="molecule type" value="Genomic_DNA"/>
</dbReference>
<evidence type="ECO:0000313" key="2">
    <source>
        <dbReference type="EMBL" id="EHQ08690.1"/>
    </source>
</evidence>
<dbReference type="Proteomes" id="UP000005737">
    <property type="component" value="Unassembled WGS sequence"/>
</dbReference>
<gene>
    <name evidence="2" type="ORF">Lepil_4043</name>
</gene>
<keyword evidence="1" id="KW-0732">Signal</keyword>
<evidence type="ECO:0000313" key="3">
    <source>
        <dbReference type="Proteomes" id="UP000005737"/>
    </source>
</evidence>
<sequence length="389" mass="42988">MVGSKRYILISIFIFSHALNAQIPEPQCDPDDMFTPFVEVSASRAWAKCDMRCAGQPGPFHIMLVGDSVGALLAASPSPMAWQVNGVKSKSWDYFLTDPAPEGAASWRVLNTAVSATTAHFWRSGVEKCLGDHESEEAARWRATAPGRVWMEIGGNDIKYAHAIAVNPHWAHYVNNRILNQTARMVTLFQQNGRTVLLMGYHSEKAAYVTGGAKLFKDNDLIETLCGTDNEVADILFNDGVCLLADGSWQVITNVTGGFFDGLNKMRMYLDDRLGPAAMLLDGSWLQKIPGGSMVYGALRTIDIGLGNALGLNHSLTGLFEDPARRFFGKNGHKMDSYESRFGDAVPWQVFWAWLQSTPRYEEGWAVQFAGPNKRKAESADYVPNLVRV</sequence>
<name>H2CC18_9LEPT</name>
<keyword evidence="3" id="KW-1185">Reference proteome</keyword>
<feature type="signal peptide" evidence="1">
    <location>
        <begin position="1"/>
        <end position="21"/>
    </location>
</feature>
<reference evidence="2 3" key="1">
    <citation type="submission" date="2011-10" db="EMBL/GenBank/DDBJ databases">
        <title>The Improved High-Quality Draft genome of Leptonema illini DSM 21528.</title>
        <authorList>
            <consortium name="US DOE Joint Genome Institute (JGI-PGF)"/>
            <person name="Lucas S."/>
            <person name="Copeland A."/>
            <person name="Lapidus A."/>
            <person name="Glavina del Rio T."/>
            <person name="Dalin E."/>
            <person name="Tice H."/>
            <person name="Bruce D."/>
            <person name="Goodwin L."/>
            <person name="Pitluck S."/>
            <person name="Peters L."/>
            <person name="Mikhailova N."/>
            <person name="Held B."/>
            <person name="Kyrpides N."/>
            <person name="Mavromatis K."/>
            <person name="Ivanova N."/>
            <person name="Markowitz V."/>
            <person name="Cheng J.-F."/>
            <person name="Hugenholtz P."/>
            <person name="Woyke T."/>
            <person name="Wu D."/>
            <person name="Gronow S."/>
            <person name="Wellnitz S."/>
            <person name="Brambilla E.-M."/>
            <person name="Klenk H.-P."/>
            <person name="Eisen J.A."/>
        </authorList>
    </citation>
    <scope>NUCLEOTIDE SEQUENCE [LARGE SCALE GENOMIC DNA]</scope>
    <source>
        <strain evidence="2 3">DSM 21528</strain>
    </source>
</reference>
<dbReference type="RefSeq" id="WP_002775583.1">
    <property type="nucleotide sequence ID" value="NZ_JH597773.1"/>
</dbReference>